<dbReference type="Proteomes" id="UP000028924">
    <property type="component" value="Unassembled WGS sequence"/>
</dbReference>
<evidence type="ECO:0000256" key="1">
    <source>
        <dbReference type="ARBA" id="ARBA00022676"/>
    </source>
</evidence>
<dbReference type="EMBL" id="KL662129">
    <property type="protein sequence ID" value="KFM26499.1"/>
    <property type="molecule type" value="Genomic_DNA"/>
</dbReference>
<dbReference type="OrthoDB" id="529273at2759"/>
<evidence type="ECO:0000256" key="2">
    <source>
        <dbReference type="ARBA" id="ARBA00022679"/>
    </source>
</evidence>
<sequence length="395" mass="44658">MDGPFPIGCRWRDAQSQQDPWKMSKNHHLQTLHVLDALAFVQSVQARVLPGNTLFMDFPYFLHPMAIGHWPEVLFPAFSSLQLQPGFRPARVLLMSLKRTHLMAWARTFMGVALSGTQPTDDLAPIVFQSESDSVWHQILSSLEGLEESEWLCISKLLVPLEMDLDGRRTFFSQADGHLFRQRLYAQFGLKPPTPHSRHAVPNITLHRKTSNRRILNLEELVAMLRTLGHVNMVEHSNDTPMAEQMRSVASTSVLVSVHTSALAIAPMLRPGSIVVELLQRNWRYQHLDESFKVRVVGGLVGVMGEAQTEVMGDIHHFAWRATQPNQTVYLNPRDAVRFGNWTTEMCDTEECVEAHTTVDVVVDVEAVRQLLTDRLALIQAGASVEEASLPWPQR</sequence>
<dbReference type="RefSeq" id="XP_011399437.1">
    <property type="nucleotide sequence ID" value="XM_011401135.1"/>
</dbReference>
<keyword evidence="6" id="KW-1185">Reference proteome</keyword>
<dbReference type="KEGG" id="apro:F751_2086"/>
<gene>
    <name evidence="5" type="ORF">F751_2086</name>
</gene>
<organism evidence="5 6">
    <name type="scientific">Auxenochlorella protothecoides</name>
    <name type="common">Green microalga</name>
    <name type="synonym">Chlorella protothecoides</name>
    <dbReference type="NCBI Taxonomy" id="3075"/>
    <lineage>
        <taxon>Eukaryota</taxon>
        <taxon>Viridiplantae</taxon>
        <taxon>Chlorophyta</taxon>
        <taxon>core chlorophytes</taxon>
        <taxon>Trebouxiophyceae</taxon>
        <taxon>Chlorellales</taxon>
        <taxon>Chlorellaceae</taxon>
        <taxon>Auxenochlorella</taxon>
    </lineage>
</organism>
<proteinExistence type="predicted"/>
<dbReference type="PANTHER" id="PTHR20961:SF136">
    <property type="entry name" value="PROTEIN O-GLCNAC TRANSFERASE"/>
    <property type="match status" value="1"/>
</dbReference>
<dbReference type="GO" id="GO:0016763">
    <property type="term" value="F:pentosyltransferase activity"/>
    <property type="evidence" value="ECO:0007669"/>
    <property type="project" value="UniProtKB-ARBA"/>
</dbReference>
<keyword evidence="1" id="KW-0328">Glycosyltransferase</keyword>
<dbReference type="InterPro" id="IPR049625">
    <property type="entry name" value="Glyco_transf_61_cat"/>
</dbReference>
<dbReference type="InterPro" id="IPR007657">
    <property type="entry name" value="Glycosyltransferase_61"/>
</dbReference>
<evidence type="ECO:0000313" key="5">
    <source>
        <dbReference type="EMBL" id="KFM26499.1"/>
    </source>
</evidence>
<dbReference type="Pfam" id="PF04577">
    <property type="entry name" value="Glyco_transf_61"/>
    <property type="match status" value="1"/>
</dbReference>
<accession>A0A087SL95</accession>
<reference evidence="5 6" key="1">
    <citation type="journal article" date="2014" name="BMC Genomics">
        <title>Oil accumulation mechanisms of the oleaginous microalga Chlorella protothecoides revealed through its genome, transcriptomes, and proteomes.</title>
        <authorList>
            <person name="Gao C."/>
            <person name="Wang Y."/>
            <person name="Shen Y."/>
            <person name="Yan D."/>
            <person name="He X."/>
            <person name="Dai J."/>
            <person name="Wu Q."/>
        </authorList>
    </citation>
    <scope>NUCLEOTIDE SEQUENCE [LARGE SCALE GENOMIC DNA]</scope>
    <source>
        <strain evidence="5 6">0710</strain>
    </source>
</reference>
<evidence type="ECO:0000259" key="4">
    <source>
        <dbReference type="Pfam" id="PF04577"/>
    </source>
</evidence>
<dbReference type="AlphaFoldDB" id="A0A087SL95"/>
<protein>
    <recommendedName>
        <fullName evidence="4">Glycosyltransferase 61 catalytic domain-containing protein</fullName>
    </recommendedName>
</protein>
<keyword evidence="2" id="KW-0808">Transferase</keyword>
<evidence type="ECO:0000256" key="3">
    <source>
        <dbReference type="ARBA" id="ARBA00023180"/>
    </source>
</evidence>
<dbReference type="GO" id="GO:0005794">
    <property type="term" value="C:Golgi apparatus"/>
    <property type="evidence" value="ECO:0007669"/>
    <property type="project" value="UniProtKB-ARBA"/>
</dbReference>
<feature type="domain" description="Glycosyltransferase 61 catalytic" evidence="4">
    <location>
        <begin position="152"/>
        <end position="276"/>
    </location>
</feature>
<dbReference type="PANTHER" id="PTHR20961">
    <property type="entry name" value="GLYCOSYLTRANSFERASE"/>
    <property type="match status" value="1"/>
</dbReference>
<name>A0A087SL95_AUXPR</name>
<keyword evidence="3" id="KW-0325">Glycoprotein</keyword>
<dbReference type="GeneID" id="23613477"/>
<evidence type="ECO:0000313" key="6">
    <source>
        <dbReference type="Proteomes" id="UP000028924"/>
    </source>
</evidence>